<dbReference type="EMBL" id="VLLC01000021">
    <property type="protein sequence ID" value="TWI68565.1"/>
    <property type="molecule type" value="Genomic_DNA"/>
</dbReference>
<gene>
    <name evidence="1" type="ORF">LZ24_02538</name>
</gene>
<proteinExistence type="predicted"/>
<accession>A0A562RHL1</accession>
<dbReference type="AlphaFoldDB" id="A0A562RHL1"/>
<sequence>MAVSKTLANGLLFEMGRGNINFETGSFRVLLMSAGYAFDRNTHKTYGQVLADEASGENGYDAGGKALIDDMPWSQDDAQNKALIQWQNTTWTADGGSIGPVASAVVLQWDEADPEASLIVGHIAFGQNITVTNGVSFQLQELGFDMDGGV</sequence>
<dbReference type="RefSeq" id="WP_144685636.1">
    <property type="nucleotide sequence ID" value="NZ_VLLC01000021.1"/>
</dbReference>
<name>A0A562RHL1_9BACT</name>
<dbReference type="Proteomes" id="UP000318307">
    <property type="component" value="Unassembled WGS sequence"/>
</dbReference>
<protein>
    <submittedName>
        <fullName evidence="1">Uncharacterized protein</fullName>
    </submittedName>
</protein>
<dbReference type="OrthoDB" id="5421076at2"/>
<evidence type="ECO:0000313" key="1">
    <source>
        <dbReference type="EMBL" id="TWI68565.1"/>
    </source>
</evidence>
<reference evidence="1 2" key="1">
    <citation type="submission" date="2019-07" db="EMBL/GenBank/DDBJ databases">
        <title>Genome sequencing of 100 strains of the haloalkaliphilic chemolithoautotrophic sulfur-oxidizing bacterium Thioalkalivibrio.</title>
        <authorList>
            <person name="Muyzer G."/>
        </authorList>
    </citation>
    <scope>NUCLEOTIDE SEQUENCE [LARGE SCALE GENOMIC DNA]</scope>
    <source>
        <strain evidence="1 2">ASO4-4</strain>
    </source>
</reference>
<keyword evidence="2" id="KW-1185">Reference proteome</keyword>
<evidence type="ECO:0000313" key="2">
    <source>
        <dbReference type="Proteomes" id="UP000318307"/>
    </source>
</evidence>
<organism evidence="1 2">
    <name type="scientific">Desulfobotulus alkaliphilus</name>
    <dbReference type="NCBI Taxonomy" id="622671"/>
    <lineage>
        <taxon>Bacteria</taxon>
        <taxon>Pseudomonadati</taxon>
        <taxon>Thermodesulfobacteriota</taxon>
        <taxon>Desulfobacteria</taxon>
        <taxon>Desulfobacterales</taxon>
        <taxon>Desulfobacteraceae</taxon>
        <taxon>Desulfobotulus</taxon>
    </lineage>
</organism>
<comment type="caution">
    <text evidence="1">The sequence shown here is derived from an EMBL/GenBank/DDBJ whole genome shotgun (WGS) entry which is preliminary data.</text>
</comment>